<feature type="coiled-coil region" evidence="8">
    <location>
        <begin position="518"/>
        <end position="564"/>
    </location>
</feature>
<feature type="region of interest" description="Disordered" evidence="9">
    <location>
        <begin position="472"/>
        <end position="510"/>
    </location>
</feature>
<feature type="region of interest" description="Disordered" evidence="9">
    <location>
        <begin position="68"/>
        <end position="97"/>
    </location>
</feature>
<dbReference type="PANTHER" id="PTHR22770:SF47">
    <property type="entry name" value="E3 UBIQUITIN-PROTEIN LIGASE RNF216"/>
    <property type="match status" value="1"/>
</dbReference>
<evidence type="ECO:0000256" key="3">
    <source>
        <dbReference type="ARBA" id="ARBA00022723"/>
    </source>
</evidence>
<keyword evidence="6" id="KW-0833">Ubl conjugation pathway</keyword>
<feature type="domain" description="RING-type" evidence="10">
    <location>
        <begin position="109"/>
        <end position="331"/>
    </location>
</feature>
<dbReference type="InterPro" id="IPR047545">
    <property type="entry name" value="BRcat_RBR_RNF216"/>
</dbReference>
<sequence length="720" mass="80354">MAGLDQQDEFLSCLAHGYDAKAALKLLATISSTLPDVCPRFLAACVVKHGYDVEVIVNAIVDEESRGNPYPRRPKVAARRTVTSSDRESEAKKADAEQRNYENALAEGLVRDCECCFTETAMNRLAECDADMPHWFCFDCCRRQAESLLGQSRYQLKCMSTEDCPEGFCHSERQKFLEPRLSAALDRLEQDEALRMANLDGLVSCPFCPFAAECSPMEVDKEFRCQNPACSIVSCRQCHLKTHVPHSCEEAAKERGLSARRVIEEAMSDAVIRRCNKCDAPFIKEGGCNKMSCTRSGCSNVQCYICSKSCDYTHFNDTRRGGKKGNCPLFDIVDSRHARDAWQAEQKARQQVESENPDMDPGLLDFRMSREVFEREKQLCRVSNLSGQDVRDLEQMRARYGVAPDSSDKDKDDQRAQLPAPVVERRPEGLRFGLGIGRREPPRPFVPAQEPAAPVGSQGYAVKGPARLVPNGLERPAPRGPVPRGLDHPALRGPVRPTVKTPDKPPPVLSYDDAYRAFDHARRTYENVRTQYSDAQRRTDKNALQLYEDARQKLSNARLVLEETELGIEKQRRAEKDRRNLVKDPRHTPRSEPDGSMGPMGRSRLESGLVERSKPQGRGASTLLANSVPRLPVLPPVPLPPPCSNMQALPVFPPGPQFGPPGVLPPRPPISSLFGRSWIGGPVRNRIGLGRPTASDKTEQQQNTPSNAHHDDLRTPQRRV</sequence>
<evidence type="ECO:0000313" key="12">
    <source>
        <dbReference type="Proteomes" id="UP000562929"/>
    </source>
</evidence>
<keyword evidence="4" id="KW-0677">Repeat</keyword>
<evidence type="ECO:0000256" key="7">
    <source>
        <dbReference type="ARBA" id="ARBA00022833"/>
    </source>
</evidence>
<keyword evidence="5" id="KW-0863">Zinc-finger</keyword>
<feature type="compositionally biased region" description="Basic and acidic residues" evidence="9">
    <location>
        <begin position="85"/>
        <end position="97"/>
    </location>
</feature>
<dbReference type="InterPro" id="IPR051628">
    <property type="entry name" value="LUBAC_E3_Ligases"/>
</dbReference>
<evidence type="ECO:0000256" key="5">
    <source>
        <dbReference type="ARBA" id="ARBA00022771"/>
    </source>
</evidence>
<dbReference type="CDD" id="cd16630">
    <property type="entry name" value="RING-HC_RBR_RNF216"/>
    <property type="match status" value="1"/>
</dbReference>
<organism evidence="11 12">
    <name type="scientific">Ophiocordyceps camponoti-floridani</name>
    <dbReference type="NCBI Taxonomy" id="2030778"/>
    <lineage>
        <taxon>Eukaryota</taxon>
        <taxon>Fungi</taxon>
        <taxon>Dikarya</taxon>
        <taxon>Ascomycota</taxon>
        <taxon>Pezizomycotina</taxon>
        <taxon>Sordariomycetes</taxon>
        <taxon>Hypocreomycetidae</taxon>
        <taxon>Hypocreales</taxon>
        <taxon>Ophiocordycipitaceae</taxon>
        <taxon>Ophiocordyceps</taxon>
    </lineage>
</organism>
<name>A0A8H4Q7G5_9HYPO</name>
<keyword evidence="8" id="KW-0175">Coiled coil</keyword>
<evidence type="ECO:0000256" key="9">
    <source>
        <dbReference type="SAM" id="MobiDB-lite"/>
    </source>
</evidence>
<dbReference type="InterPro" id="IPR047544">
    <property type="entry name" value="RING-HC_RBR_RNF216"/>
</dbReference>
<dbReference type="CDD" id="cd20339">
    <property type="entry name" value="BRcat_RBR_RNF216"/>
    <property type="match status" value="1"/>
</dbReference>
<feature type="region of interest" description="Disordered" evidence="9">
    <location>
        <begin position="571"/>
        <end position="603"/>
    </location>
</feature>
<dbReference type="SUPFAM" id="SSF57850">
    <property type="entry name" value="RING/U-box"/>
    <property type="match status" value="1"/>
</dbReference>
<keyword evidence="2" id="KW-0808">Transferase</keyword>
<dbReference type="Gene3D" id="1.20.120.1750">
    <property type="match status" value="1"/>
</dbReference>
<dbReference type="InterPro" id="IPR047546">
    <property type="entry name" value="Rcat_RBR_RNF216"/>
</dbReference>
<evidence type="ECO:0000256" key="4">
    <source>
        <dbReference type="ARBA" id="ARBA00022737"/>
    </source>
</evidence>
<keyword evidence="12" id="KW-1185">Reference proteome</keyword>
<evidence type="ECO:0000256" key="1">
    <source>
        <dbReference type="ARBA" id="ARBA00004906"/>
    </source>
</evidence>
<evidence type="ECO:0000256" key="8">
    <source>
        <dbReference type="SAM" id="Coils"/>
    </source>
</evidence>
<dbReference type="Pfam" id="PF26200">
    <property type="entry name" value="Rcat_RNF216"/>
    <property type="match status" value="1"/>
</dbReference>
<accession>A0A8H4Q7G5</accession>
<gene>
    <name evidence="11" type="ORF">GQ602_003079</name>
</gene>
<dbReference type="GO" id="GO:0016740">
    <property type="term" value="F:transferase activity"/>
    <property type="evidence" value="ECO:0007669"/>
    <property type="project" value="UniProtKB-KW"/>
</dbReference>
<keyword evidence="3" id="KW-0479">Metal-binding</keyword>
<dbReference type="InterPro" id="IPR044066">
    <property type="entry name" value="TRIAD_supradom"/>
</dbReference>
<proteinExistence type="predicted"/>
<keyword evidence="7" id="KW-0862">Zinc</keyword>
<dbReference type="AlphaFoldDB" id="A0A8H4Q7G5"/>
<dbReference type="CDD" id="cd20353">
    <property type="entry name" value="Rcat_RBR_RNF216"/>
    <property type="match status" value="1"/>
</dbReference>
<dbReference type="EMBL" id="JAACLJ010000003">
    <property type="protein sequence ID" value="KAF4589190.1"/>
    <property type="molecule type" value="Genomic_DNA"/>
</dbReference>
<comment type="pathway">
    <text evidence="1">Protein modification; protein ubiquitination.</text>
</comment>
<evidence type="ECO:0000256" key="2">
    <source>
        <dbReference type="ARBA" id="ARBA00022679"/>
    </source>
</evidence>
<dbReference type="PROSITE" id="PS51873">
    <property type="entry name" value="TRIAD"/>
    <property type="match status" value="1"/>
</dbReference>
<feature type="compositionally biased region" description="Basic and acidic residues" evidence="9">
    <location>
        <begin position="708"/>
        <end position="720"/>
    </location>
</feature>
<protein>
    <submittedName>
        <fullName evidence="11">E3 ubiquitin-protein ligase</fullName>
    </submittedName>
</protein>
<feature type="region of interest" description="Disordered" evidence="9">
    <location>
        <begin position="675"/>
        <end position="720"/>
    </location>
</feature>
<evidence type="ECO:0000313" key="11">
    <source>
        <dbReference type="EMBL" id="KAF4589190.1"/>
    </source>
</evidence>
<dbReference type="GO" id="GO:0008270">
    <property type="term" value="F:zinc ion binding"/>
    <property type="evidence" value="ECO:0007669"/>
    <property type="project" value="UniProtKB-KW"/>
</dbReference>
<evidence type="ECO:0000259" key="10">
    <source>
        <dbReference type="PROSITE" id="PS51873"/>
    </source>
</evidence>
<evidence type="ECO:0000256" key="6">
    <source>
        <dbReference type="ARBA" id="ARBA00022786"/>
    </source>
</evidence>
<reference evidence="11 12" key="1">
    <citation type="journal article" date="2020" name="G3 (Bethesda)">
        <title>Genetic Underpinnings of Host Manipulation by Ophiocordyceps as Revealed by Comparative Transcriptomics.</title>
        <authorList>
            <person name="Will I."/>
            <person name="Das B."/>
            <person name="Trinh T."/>
            <person name="Brachmann A."/>
            <person name="Ohm R.A."/>
            <person name="de Bekker C."/>
        </authorList>
    </citation>
    <scope>NUCLEOTIDE SEQUENCE [LARGE SCALE GENOMIC DNA]</scope>
    <source>
        <strain evidence="11 12">EC05</strain>
    </source>
</reference>
<dbReference type="PANTHER" id="PTHR22770">
    <property type="entry name" value="UBIQUITIN CONJUGATING ENZYME 7 INTERACTING PROTEIN-RELATED"/>
    <property type="match status" value="1"/>
</dbReference>
<dbReference type="Pfam" id="PF26191">
    <property type="entry name" value="RING-HC_RBR_RNF216"/>
    <property type="match status" value="1"/>
</dbReference>
<feature type="compositionally biased region" description="Basic and acidic residues" evidence="9">
    <location>
        <begin position="571"/>
        <end position="593"/>
    </location>
</feature>
<comment type="caution">
    <text evidence="11">The sequence shown here is derived from an EMBL/GenBank/DDBJ whole genome shotgun (WGS) entry which is preliminary data.</text>
</comment>
<dbReference type="OrthoDB" id="10009520at2759"/>
<dbReference type="Proteomes" id="UP000562929">
    <property type="component" value="Unassembled WGS sequence"/>
</dbReference>